<accession>A0A285QG18</accession>
<dbReference type="Pfam" id="PF00160">
    <property type="entry name" value="Pro_isomerase"/>
    <property type="match status" value="1"/>
</dbReference>
<feature type="domain" description="PPIase cyclophilin-type" evidence="5">
    <location>
        <begin position="52"/>
        <end position="210"/>
    </location>
</feature>
<feature type="chain" id="PRO_5012605899" description="peptidylprolyl isomerase" evidence="4">
    <location>
        <begin position="25"/>
        <end position="211"/>
    </location>
</feature>
<dbReference type="EC" id="5.2.1.8" evidence="1"/>
<keyword evidence="2" id="KW-0697">Rotamase</keyword>
<dbReference type="EMBL" id="OBMI01000001">
    <property type="protein sequence ID" value="SOB80776.1"/>
    <property type="molecule type" value="Genomic_DNA"/>
</dbReference>
<evidence type="ECO:0000256" key="3">
    <source>
        <dbReference type="ARBA" id="ARBA00023235"/>
    </source>
</evidence>
<name>A0A285QG18_9SPHN</name>
<keyword evidence="3 6" id="KW-0413">Isomerase</keyword>
<feature type="signal peptide" evidence="4">
    <location>
        <begin position="1"/>
        <end position="24"/>
    </location>
</feature>
<dbReference type="SUPFAM" id="SSF50891">
    <property type="entry name" value="Cyclophilin-like"/>
    <property type="match status" value="1"/>
</dbReference>
<proteinExistence type="predicted"/>
<dbReference type="InterPro" id="IPR044665">
    <property type="entry name" value="E_coli_cyclophilin_A-like"/>
</dbReference>
<dbReference type="AlphaFoldDB" id="A0A285QG18"/>
<dbReference type="PROSITE" id="PS50072">
    <property type="entry name" value="CSA_PPIASE_2"/>
    <property type="match status" value="1"/>
</dbReference>
<evidence type="ECO:0000313" key="6">
    <source>
        <dbReference type="EMBL" id="SOB80776.1"/>
    </source>
</evidence>
<evidence type="ECO:0000259" key="5">
    <source>
        <dbReference type="PROSITE" id="PS50072"/>
    </source>
</evidence>
<protein>
    <recommendedName>
        <fullName evidence="1">peptidylprolyl isomerase</fullName>
        <ecNumber evidence="1">5.2.1.8</ecNumber>
    </recommendedName>
</protein>
<dbReference type="GO" id="GO:0003755">
    <property type="term" value="F:peptidyl-prolyl cis-trans isomerase activity"/>
    <property type="evidence" value="ECO:0007669"/>
    <property type="project" value="UniProtKB-KW"/>
</dbReference>
<evidence type="ECO:0000256" key="4">
    <source>
        <dbReference type="SAM" id="SignalP"/>
    </source>
</evidence>
<evidence type="ECO:0000256" key="2">
    <source>
        <dbReference type="ARBA" id="ARBA00023110"/>
    </source>
</evidence>
<organism evidence="6 7">
    <name type="scientific">Sphingomonas guangdongensis</name>
    <dbReference type="NCBI Taxonomy" id="1141890"/>
    <lineage>
        <taxon>Bacteria</taxon>
        <taxon>Pseudomonadati</taxon>
        <taxon>Pseudomonadota</taxon>
        <taxon>Alphaproteobacteria</taxon>
        <taxon>Sphingomonadales</taxon>
        <taxon>Sphingomonadaceae</taxon>
        <taxon>Sphingomonas</taxon>
    </lineage>
</organism>
<keyword evidence="4" id="KW-0732">Signal</keyword>
<reference evidence="6 7" key="1">
    <citation type="submission" date="2017-07" db="EMBL/GenBank/DDBJ databases">
        <authorList>
            <person name="Sun Z.S."/>
            <person name="Albrecht U."/>
            <person name="Echele G."/>
            <person name="Lee C.C."/>
        </authorList>
    </citation>
    <scope>NUCLEOTIDE SEQUENCE [LARGE SCALE GENOMIC DNA]</scope>
    <source>
        <strain evidence="6 7">CGMCC 1.12672</strain>
    </source>
</reference>
<dbReference type="Gene3D" id="2.40.100.10">
    <property type="entry name" value="Cyclophilin-like"/>
    <property type="match status" value="1"/>
</dbReference>
<dbReference type="Proteomes" id="UP000219494">
    <property type="component" value="Unassembled WGS sequence"/>
</dbReference>
<dbReference type="PANTHER" id="PTHR43246">
    <property type="entry name" value="PEPTIDYL-PROLYL CIS-TRANS ISOMERASE CYP38, CHLOROPLASTIC"/>
    <property type="match status" value="1"/>
</dbReference>
<dbReference type="OrthoDB" id="9807797at2"/>
<dbReference type="InterPro" id="IPR029000">
    <property type="entry name" value="Cyclophilin-like_dom_sf"/>
</dbReference>
<sequence length="211" mass="22119">MTSRFALLASLALMGQAAPPPAAAPQAVPAPVATPVPAATPQPALVMVRLVTSAGPIVLALEKERAPITTANFLRYVDAKRFDGISFYRAMTTEWGGGLIQAGVRDTAKLFPPIRHEPTDKTGVKHVEGAISMARNAPGSATADWSIMVGDMSGLDAKPGEPGFAAFGHVVEGMDVVRKILASPTSRTMGVGIMKGQMLQPPVRIVSARRI</sequence>
<dbReference type="RefSeq" id="WP_097063029.1">
    <property type="nucleotide sequence ID" value="NZ_OBMI01000001.1"/>
</dbReference>
<dbReference type="InterPro" id="IPR002130">
    <property type="entry name" value="Cyclophilin-type_PPIase_dom"/>
</dbReference>
<evidence type="ECO:0000256" key="1">
    <source>
        <dbReference type="ARBA" id="ARBA00013194"/>
    </source>
</evidence>
<gene>
    <name evidence="6" type="ORF">SAMN06297144_1231</name>
</gene>
<keyword evidence="7" id="KW-1185">Reference proteome</keyword>
<evidence type="ECO:0000313" key="7">
    <source>
        <dbReference type="Proteomes" id="UP000219494"/>
    </source>
</evidence>